<keyword evidence="4" id="KW-1185">Reference proteome</keyword>
<dbReference type="OrthoDB" id="705385at2"/>
<protein>
    <recommendedName>
        <fullName evidence="2">Fibronectin type-III domain-containing protein</fullName>
    </recommendedName>
</protein>
<proteinExistence type="predicted"/>
<accession>A0A501QEV6</accession>
<evidence type="ECO:0000313" key="3">
    <source>
        <dbReference type="EMBL" id="TPD70711.1"/>
    </source>
</evidence>
<evidence type="ECO:0000313" key="4">
    <source>
        <dbReference type="Proteomes" id="UP000319175"/>
    </source>
</evidence>
<comment type="caution">
    <text evidence="3">The sequence shown here is derived from an EMBL/GenBank/DDBJ whole genome shotgun (WGS) entry which is preliminary data.</text>
</comment>
<evidence type="ECO:0000259" key="2">
    <source>
        <dbReference type="PROSITE" id="PS50853"/>
    </source>
</evidence>
<dbReference type="Pfam" id="PF00041">
    <property type="entry name" value="fn3"/>
    <property type="match status" value="1"/>
</dbReference>
<dbReference type="SUPFAM" id="SSF49265">
    <property type="entry name" value="Fibronectin type III"/>
    <property type="match status" value="1"/>
</dbReference>
<dbReference type="InterPro" id="IPR003961">
    <property type="entry name" value="FN3_dom"/>
</dbReference>
<dbReference type="RefSeq" id="WP_140000297.1">
    <property type="nucleotide sequence ID" value="NZ_VFJE01000052.1"/>
</dbReference>
<dbReference type="InterPro" id="IPR036116">
    <property type="entry name" value="FN3_sf"/>
</dbReference>
<gene>
    <name evidence="3" type="ORF">FJA49_07145</name>
</gene>
<organism evidence="3 4">
    <name type="scientific">Flavobacterium microcysteis</name>
    <dbReference type="NCBI Taxonomy" id="2596891"/>
    <lineage>
        <taxon>Bacteria</taxon>
        <taxon>Pseudomonadati</taxon>
        <taxon>Bacteroidota</taxon>
        <taxon>Flavobacteriia</taxon>
        <taxon>Flavobacteriales</taxon>
        <taxon>Flavobacteriaceae</taxon>
        <taxon>Flavobacterium</taxon>
    </lineage>
</organism>
<evidence type="ECO:0000256" key="1">
    <source>
        <dbReference type="SAM" id="SignalP"/>
    </source>
</evidence>
<reference evidence="3 4" key="1">
    <citation type="submission" date="2019-06" db="EMBL/GenBank/DDBJ databases">
        <title>Flavobacterium sp. MaA-Y11 from geoumgang.</title>
        <authorList>
            <person name="Jeong S."/>
        </authorList>
    </citation>
    <scope>NUCLEOTIDE SEQUENCE [LARGE SCALE GENOMIC DNA]</scope>
    <source>
        <strain evidence="3 4">MaA-Y11</strain>
    </source>
</reference>
<sequence>MNKLKFLAAFALIFTAFNFSSCDNEPLDSAIDPNPQPSGCVAPTSFQASNFIGTNVNLSWAASTGATSWEVQYGPTGFAIGSGTSVFSETTNVTIPGLVTTNTYHFYVRSNCSESEVSSWIGPISVGTSTGGNTSGDYWPTAINNQWTYSMNGTTNPPLKMIGTANFGGRTYYKFSPQSGSGGSSGATGVTTWLNKNNGVYNLKTDDMTINAGGMTGTQTGFEYIILKDNIAVNATWTGTYSQTTSLTGLPGMVQTVNYVGKILEKDATATVNGQNFTNVIKVSIRREISILGMITIADEEYWFSKNVGVIKSILSNEGETFESILVNYTVN</sequence>
<feature type="domain" description="Fibronectin type-III" evidence="2">
    <location>
        <begin position="42"/>
        <end position="131"/>
    </location>
</feature>
<dbReference type="Gene3D" id="2.60.40.10">
    <property type="entry name" value="Immunoglobulins"/>
    <property type="match status" value="1"/>
</dbReference>
<dbReference type="InterPro" id="IPR013783">
    <property type="entry name" value="Ig-like_fold"/>
</dbReference>
<dbReference type="EMBL" id="VFJE01000052">
    <property type="protein sequence ID" value="TPD70711.1"/>
    <property type="molecule type" value="Genomic_DNA"/>
</dbReference>
<name>A0A501QEV6_9FLAO</name>
<dbReference type="AlphaFoldDB" id="A0A501QEV6"/>
<feature type="chain" id="PRO_5021498005" description="Fibronectin type-III domain-containing protein" evidence="1">
    <location>
        <begin position="22"/>
        <end position="332"/>
    </location>
</feature>
<dbReference type="Proteomes" id="UP000319175">
    <property type="component" value="Unassembled WGS sequence"/>
</dbReference>
<dbReference type="PROSITE" id="PS50853">
    <property type="entry name" value="FN3"/>
    <property type="match status" value="1"/>
</dbReference>
<keyword evidence="1" id="KW-0732">Signal</keyword>
<feature type="signal peptide" evidence="1">
    <location>
        <begin position="1"/>
        <end position="21"/>
    </location>
</feature>